<dbReference type="PANTHER" id="PTHR11003">
    <property type="entry name" value="POTASSIUM CHANNEL, SUBFAMILY K"/>
    <property type="match status" value="1"/>
</dbReference>
<feature type="domain" description="Potassium channel" evidence="12">
    <location>
        <begin position="630"/>
        <end position="701"/>
    </location>
</feature>
<feature type="compositionally biased region" description="Basic and acidic residues" evidence="10">
    <location>
        <begin position="520"/>
        <end position="530"/>
    </location>
</feature>
<keyword evidence="5 8" id="KW-0406">Ion transport</keyword>
<name>A0ABR3JR66_9AGAR</name>
<evidence type="ECO:0000256" key="6">
    <source>
        <dbReference type="ARBA" id="ARBA00023136"/>
    </source>
</evidence>
<protein>
    <recommendedName>
        <fullName evidence="12">Potassium channel domain-containing protein</fullName>
    </recommendedName>
</protein>
<dbReference type="Pfam" id="PF07885">
    <property type="entry name" value="Ion_trans_2"/>
    <property type="match status" value="2"/>
</dbReference>
<dbReference type="Proteomes" id="UP001556367">
    <property type="component" value="Unassembled WGS sequence"/>
</dbReference>
<feature type="transmembrane region" description="Helical" evidence="11">
    <location>
        <begin position="310"/>
        <end position="332"/>
    </location>
</feature>
<feature type="region of interest" description="Disordered" evidence="10">
    <location>
        <begin position="902"/>
        <end position="923"/>
    </location>
</feature>
<feature type="compositionally biased region" description="Acidic residues" evidence="10">
    <location>
        <begin position="79"/>
        <end position="96"/>
    </location>
</feature>
<feature type="compositionally biased region" description="Basic and acidic residues" evidence="10">
    <location>
        <begin position="15"/>
        <end position="29"/>
    </location>
</feature>
<evidence type="ECO:0000259" key="12">
    <source>
        <dbReference type="Pfam" id="PF07885"/>
    </source>
</evidence>
<keyword evidence="7 8" id="KW-0407">Ion channel</keyword>
<feature type="domain" description="Potassium channel" evidence="12">
    <location>
        <begin position="316"/>
        <end position="389"/>
    </location>
</feature>
<feature type="region of interest" description="Disordered" evidence="10">
    <location>
        <begin position="574"/>
        <end position="597"/>
    </location>
</feature>
<proteinExistence type="inferred from homology"/>
<comment type="subcellular location">
    <subcellularLocation>
        <location evidence="1">Membrane</location>
        <topology evidence="1">Multi-pass membrane protein</topology>
    </subcellularLocation>
</comment>
<feature type="transmembrane region" description="Helical" evidence="11">
    <location>
        <begin position="234"/>
        <end position="257"/>
    </location>
</feature>
<reference evidence="14" key="1">
    <citation type="submission" date="2024-06" db="EMBL/GenBank/DDBJ databases">
        <title>Multi-omics analyses provide insights into the biosynthesis of the anticancer antibiotic pleurotin in Hohenbuehelia grisea.</title>
        <authorList>
            <person name="Weaver J.A."/>
            <person name="Alberti F."/>
        </authorList>
    </citation>
    <scope>NUCLEOTIDE SEQUENCE [LARGE SCALE GENOMIC DNA]</scope>
    <source>
        <strain evidence="14">T-177</strain>
    </source>
</reference>
<feature type="region of interest" description="Disordered" evidence="10">
    <location>
        <begin position="11"/>
        <end position="99"/>
    </location>
</feature>
<dbReference type="InterPro" id="IPR003280">
    <property type="entry name" value="2pore_dom_K_chnl"/>
</dbReference>
<feature type="compositionally biased region" description="Basic and acidic residues" evidence="10">
    <location>
        <begin position="583"/>
        <end position="597"/>
    </location>
</feature>
<dbReference type="EMBL" id="JASNQZ010000004">
    <property type="protein sequence ID" value="KAL0957982.1"/>
    <property type="molecule type" value="Genomic_DNA"/>
</dbReference>
<keyword evidence="14" id="KW-1185">Reference proteome</keyword>
<sequence length="923" mass="102904">MFLPLLAVTQILNGPRDDRRSDLDDEAKQKRASAPGLHDAEEENGLAQEMERRDGDGTDGIENEQAHDGGDPVDSNELGFEDDELEDDPGLDEDDAEIRVQRSRLKPRRVFTVDSRTTTYSPPPTPSKSPPSWFLQVKEFLNPAQPHQDLDSYIPHYRYTPILSGVVIPFAMLLEIPGLTEHWYIRTLENKIVETQENSVLLDLGMAFSMAFGLLANICLVTRFLERRVKTMTVACILFLTMHDLINIIAVTVFGIQHRFDDGFTYGQSFWMTVCSTVASTFTNITLIIDFVRTSDFANSGSGLTRKQRSLVIIIIILLSYITLGSLVHTYLLNLTFIDALYFTVVTIETVGLGDIVPKSAGARVFVCFYAAFGVVNVALAVGLIRETVLEALEVEYRKRLKAVRARRRALHFQRRVQARWREAVEWRLRDGGHPVWVRDAHDSGGRSRLRDWLHDHWPGLAHGLGFGGDSRRSGQARLHPHGMRLNLEALTNSQLEAAAMEAGVPLSTLLPPNFRRRRSSTDSRGERDGWVPPIERNPEEIDKGVPLTHVRLGRMIAMLSKFAVAVQGSGHLAGDIPPAEQSNERDDGKRRRGDDEKSLVEQYEAFKGGIEEEERKAFYARLTVAWSLFIVFYILGSAIFTVTEGWGFGAAMYFCFMAFMTIGYGDFTPVTPAGRSVFVVWALLGIATMTILISIVSEAYSYRYKHALHKGPFEQAVRRYRAETAAQLSGTPQSQIVARHGKRPTNLRLRRAQEHPGAPPPVLSGNRVAYASPLASPASRSADGLGPAPQPADAQEAETRTQAQLEALPHRILEHARSFHEHVQYFVGGHHHAQGGSAVPAGVRKLMDDIAGAEKLGERIKEEVLQDEDARQTLFTLSIEEALRNMIKVSEEALAALKARDEAAAGQPWLNRSQPAIEETSR</sequence>
<dbReference type="PRINTS" id="PR01333">
    <property type="entry name" value="2POREKCHANEL"/>
</dbReference>
<feature type="transmembrane region" description="Helical" evidence="11">
    <location>
        <begin position="678"/>
        <end position="697"/>
    </location>
</feature>
<gene>
    <name evidence="13" type="ORF">HGRIS_000159</name>
</gene>
<feature type="region of interest" description="Disordered" evidence="10">
    <location>
        <begin position="514"/>
        <end position="538"/>
    </location>
</feature>
<dbReference type="PANTHER" id="PTHR11003:SF342">
    <property type="entry name" value="OUTWARD-RECTIFIER POTASSIUM CHANNEL TOK1"/>
    <property type="match status" value="1"/>
</dbReference>
<feature type="transmembrane region" description="Helical" evidence="11">
    <location>
        <begin position="162"/>
        <end position="180"/>
    </location>
</feature>
<evidence type="ECO:0000313" key="13">
    <source>
        <dbReference type="EMBL" id="KAL0957982.1"/>
    </source>
</evidence>
<feature type="transmembrane region" description="Helical" evidence="11">
    <location>
        <begin position="647"/>
        <end position="666"/>
    </location>
</feature>
<evidence type="ECO:0000256" key="10">
    <source>
        <dbReference type="SAM" id="MobiDB-lite"/>
    </source>
</evidence>
<evidence type="ECO:0000256" key="11">
    <source>
        <dbReference type="SAM" id="Phobius"/>
    </source>
</evidence>
<feature type="transmembrane region" description="Helical" evidence="11">
    <location>
        <begin position="363"/>
        <end position="385"/>
    </location>
</feature>
<keyword evidence="4 11" id="KW-1133">Transmembrane helix</keyword>
<feature type="transmembrane region" description="Helical" evidence="11">
    <location>
        <begin position="200"/>
        <end position="222"/>
    </location>
</feature>
<feature type="transmembrane region" description="Helical" evidence="11">
    <location>
        <begin position="619"/>
        <end position="641"/>
    </location>
</feature>
<dbReference type="InterPro" id="IPR013099">
    <property type="entry name" value="K_chnl_dom"/>
</dbReference>
<evidence type="ECO:0000256" key="4">
    <source>
        <dbReference type="ARBA" id="ARBA00022989"/>
    </source>
</evidence>
<evidence type="ECO:0000256" key="7">
    <source>
        <dbReference type="ARBA" id="ARBA00023303"/>
    </source>
</evidence>
<keyword evidence="6 11" id="KW-0472">Membrane</keyword>
<evidence type="ECO:0000256" key="3">
    <source>
        <dbReference type="ARBA" id="ARBA00022692"/>
    </source>
</evidence>
<organism evidence="13 14">
    <name type="scientific">Hohenbuehelia grisea</name>
    <dbReference type="NCBI Taxonomy" id="104357"/>
    <lineage>
        <taxon>Eukaryota</taxon>
        <taxon>Fungi</taxon>
        <taxon>Dikarya</taxon>
        <taxon>Basidiomycota</taxon>
        <taxon>Agaricomycotina</taxon>
        <taxon>Agaricomycetes</taxon>
        <taxon>Agaricomycetidae</taxon>
        <taxon>Agaricales</taxon>
        <taxon>Pleurotineae</taxon>
        <taxon>Pleurotaceae</taxon>
        <taxon>Hohenbuehelia</taxon>
    </lineage>
</organism>
<keyword evidence="3 8" id="KW-0812">Transmembrane</keyword>
<keyword evidence="2 8" id="KW-0813">Transport</keyword>
<keyword evidence="9" id="KW-0175">Coiled coil</keyword>
<comment type="similarity">
    <text evidence="8">Belongs to the two pore domain potassium channel (TC 1.A.1.8) family.</text>
</comment>
<evidence type="ECO:0000256" key="5">
    <source>
        <dbReference type="ARBA" id="ARBA00023065"/>
    </source>
</evidence>
<evidence type="ECO:0000256" key="2">
    <source>
        <dbReference type="ARBA" id="ARBA00022448"/>
    </source>
</evidence>
<accession>A0ABR3JR66</accession>
<comment type="caution">
    <text evidence="13">The sequence shown here is derived from an EMBL/GenBank/DDBJ whole genome shotgun (WGS) entry which is preliminary data.</text>
</comment>
<evidence type="ECO:0000256" key="9">
    <source>
        <dbReference type="SAM" id="Coils"/>
    </source>
</evidence>
<feature type="region of interest" description="Disordered" evidence="10">
    <location>
        <begin position="776"/>
        <end position="802"/>
    </location>
</feature>
<evidence type="ECO:0000256" key="8">
    <source>
        <dbReference type="RuleBase" id="RU003857"/>
    </source>
</evidence>
<evidence type="ECO:0000256" key="1">
    <source>
        <dbReference type="ARBA" id="ARBA00004141"/>
    </source>
</evidence>
<feature type="transmembrane region" description="Helical" evidence="11">
    <location>
        <begin position="269"/>
        <end position="289"/>
    </location>
</feature>
<dbReference type="Gene3D" id="1.10.287.70">
    <property type="match status" value="2"/>
</dbReference>
<dbReference type="SUPFAM" id="SSF81324">
    <property type="entry name" value="Voltage-gated potassium channels"/>
    <property type="match status" value="2"/>
</dbReference>
<feature type="coiled-coil region" evidence="9">
    <location>
        <begin position="844"/>
        <end position="901"/>
    </location>
</feature>
<evidence type="ECO:0000313" key="14">
    <source>
        <dbReference type="Proteomes" id="UP001556367"/>
    </source>
</evidence>